<dbReference type="GeneID" id="105387899"/>
<dbReference type="Gene3D" id="3.40.50.1820">
    <property type="entry name" value="alpha/beta hydrolase"/>
    <property type="match status" value="1"/>
</dbReference>
<evidence type="ECO:0000259" key="7">
    <source>
        <dbReference type="Pfam" id="PF00135"/>
    </source>
</evidence>
<evidence type="ECO:0000256" key="6">
    <source>
        <dbReference type="RuleBase" id="RU361235"/>
    </source>
</evidence>
<dbReference type="KEGG" id="pxy:105387899"/>
<evidence type="ECO:0000256" key="1">
    <source>
        <dbReference type="ARBA" id="ARBA00005964"/>
    </source>
</evidence>
<evidence type="ECO:0000313" key="8">
    <source>
        <dbReference type="EMBL" id="JAV02066.1"/>
    </source>
</evidence>
<dbReference type="OrthoDB" id="19653at2759"/>
<keyword evidence="2" id="KW-0719">Serine esterase</keyword>
<feature type="domain" description="Carboxylesterase type B" evidence="7">
    <location>
        <begin position="37"/>
        <end position="568"/>
    </location>
</feature>
<dbReference type="PANTHER" id="PTHR11559">
    <property type="entry name" value="CARBOXYLESTERASE"/>
    <property type="match status" value="1"/>
</dbReference>
<dbReference type="EC" id="3.1.1.-" evidence="6"/>
<keyword evidence="3 6" id="KW-0378">Hydrolase</keyword>
<keyword evidence="5" id="KW-0325">Glycoprotein</keyword>
<name>A0A1L8D6I6_PLUXY</name>
<dbReference type="SUPFAM" id="SSF53474">
    <property type="entry name" value="alpha/beta-Hydrolases"/>
    <property type="match status" value="1"/>
</dbReference>
<evidence type="ECO:0000256" key="2">
    <source>
        <dbReference type="ARBA" id="ARBA00022487"/>
    </source>
</evidence>
<evidence type="ECO:0000256" key="3">
    <source>
        <dbReference type="ARBA" id="ARBA00022801"/>
    </source>
</evidence>
<protein>
    <recommendedName>
        <fullName evidence="6">Carboxylic ester hydrolase</fullName>
        <ecNumber evidence="6">3.1.1.-</ecNumber>
    </recommendedName>
</protein>
<dbReference type="InterPro" id="IPR019826">
    <property type="entry name" value="Carboxylesterase_B_AS"/>
</dbReference>
<sequence>MARSFASLAAVACVLAGVTSSLAAPRSFSDSCGDVAARTDAGLVCGRRRAHQYSLYASFRGIPYAKPPLNELRFQAPQPVEPWKDYLNATVEGPICPQQTIFYGPLMEPRGMDEDCLTINVHTPMDAFIEVQDAAPPEVDLVPPYRAGEVRRNFTGVPIVVWIHGGGFGFGSGDSDVYGPEYLVAKGVMVVTFNYRLGALGFLSLNTSAVPGNAGLRDMLAALRWVRRNGARFGGDVGQVTLAGHSAGAAAAHLLTLAPATQGMELFHKAVLMSGAAARGFVASSPVYAAFAAETFLQMLGVNGSDPEQARRELQAAPAERLHDVAALLQDLFGLSVFYPVVEAPHAGVEPVLDDDPEALVSKGRGSDIPLMIGFTENEWESFRPRFVEISIVDILQMKEEVLLPPGVLYKSDPKDLKSKLDLVKARYFPNNETTLDEFGTLLTESYFQYPALFTAQRRLALGGAPAFLYQFSYRGEHRAIENQGFQYGGAVHLEDVLYVFKVNSKAQIPDEKLQDSTDSKMQHWMTMLFTDFMRTGSPVGADRSPDAWPPVRAGDLRYQDIRAPELRMLNLTAAQREMVQFYENLYSNS</sequence>
<reference evidence="8" key="1">
    <citation type="submission" date="2016-08" db="EMBL/GenBank/DDBJ databases">
        <title>Transcriptome of the diamond-back moth (Plutella xylostella).</title>
        <authorList>
            <person name="He P."/>
        </authorList>
    </citation>
    <scope>NUCLEOTIDE SEQUENCE</scope>
    <source>
        <strain evidence="8">Lab strain</strain>
        <tissue evidence="8">Multi</tissue>
    </source>
</reference>
<proteinExistence type="evidence at transcript level"/>
<dbReference type="AlphaFoldDB" id="A0A1L8D6I6"/>
<dbReference type="InterPro" id="IPR029058">
    <property type="entry name" value="AB_hydrolase_fold"/>
</dbReference>
<dbReference type="Pfam" id="PF00135">
    <property type="entry name" value="COesterase"/>
    <property type="match status" value="1"/>
</dbReference>
<keyword evidence="6" id="KW-0732">Signal</keyword>
<dbReference type="PROSITE" id="PS00122">
    <property type="entry name" value="CARBOXYLESTERASE_B_1"/>
    <property type="match status" value="1"/>
</dbReference>
<evidence type="ECO:0000256" key="4">
    <source>
        <dbReference type="ARBA" id="ARBA00023157"/>
    </source>
</evidence>
<comment type="similarity">
    <text evidence="1 6">Belongs to the type-B carboxylesterase/lipase family.</text>
</comment>
<accession>A0A1L8D6I6</accession>
<dbReference type="InterPro" id="IPR002018">
    <property type="entry name" value="CarbesteraseB"/>
</dbReference>
<keyword evidence="4" id="KW-1015">Disulfide bond</keyword>
<evidence type="ECO:0000256" key="5">
    <source>
        <dbReference type="ARBA" id="ARBA00023180"/>
    </source>
</evidence>
<organism evidence="8">
    <name type="scientific">Plutella xylostella</name>
    <name type="common">Diamondback moth</name>
    <name type="synonym">Plutella maculipennis</name>
    <dbReference type="NCBI Taxonomy" id="51655"/>
    <lineage>
        <taxon>Eukaryota</taxon>
        <taxon>Metazoa</taxon>
        <taxon>Ecdysozoa</taxon>
        <taxon>Arthropoda</taxon>
        <taxon>Hexapoda</taxon>
        <taxon>Insecta</taxon>
        <taxon>Pterygota</taxon>
        <taxon>Neoptera</taxon>
        <taxon>Endopterygota</taxon>
        <taxon>Lepidoptera</taxon>
        <taxon>Glossata</taxon>
        <taxon>Ditrysia</taxon>
        <taxon>Yponomeutoidea</taxon>
        <taxon>Plutellidae</taxon>
        <taxon>Plutella</taxon>
    </lineage>
</organism>
<feature type="chain" id="PRO_5009734641" description="Carboxylic ester hydrolase" evidence="6">
    <location>
        <begin position="24"/>
        <end position="590"/>
    </location>
</feature>
<dbReference type="GO" id="GO:0052689">
    <property type="term" value="F:carboxylic ester hydrolase activity"/>
    <property type="evidence" value="ECO:0007669"/>
    <property type="project" value="UniProtKB-KW"/>
</dbReference>
<feature type="signal peptide" evidence="6">
    <location>
        <begin position="1"/>
        <end position="23"/>
    </location>
</feature>
<dbReference type="EMBL" id="GEYN01000063">
    <property type="protein sequence ID" value="JAV02066.1"/>
    <property type="molecule type" value="mRNA"/>
</dbReference>
<dbReference type="InterPro" id="IPR050309">
    <property type="entry name" value="Type-B_Carboxylest/Lipase"/>
</dbReference>